<dbReference type="AlphaFoldDB" id="U7PXH4"/>
<evidence type="ECO:0000313" key="2">
    <source>
        <dbReference type="EMBL" id="ERS99641.1"/>
    </source>
</evidence>
<organism evidence="2 3">
    <name type="scientific">Sporothrix schenckii (strain ATCC 58251 / de Perez 2211183)</name>
    <name type="common">Rose-picker's disease fungus</name>
    <dbReference type="NCBI Taxonomy" id="1391915"/>
    <lineage>
        <taxon>Eukaryota</taxon>
        <taxon>Fungi</taxon>
        <taxon>Dikarya</taxon>
        <taxon>Ascomycota</taxon>
        <taxon>Pezizomycotina</taxon>
        <taxon>Sordariomycetes</taxon>
        <taxon>Sordariomycetidae</taxon>
        <taxon>Ophiostomatales</taxon>
        <taxon>Ophiostomataceae</taxon>
        <taxon>Sporothrix</taxon>
    </lineage>
</organism>
<accession>U7PXH4</accession>
<evidence type="ECO:0000313" key="3">
    <source>
        <dbReference type="Proteomes" id="UP000018087"/>
    </source>
</evidence>
<gene>
    <name evidence="2" type="ORF">HMPREF1624_03001</name>
</gene>
<dbReference type="EMBL" id="KI440844">
    <property type="protein sequence ID" value="ERS99641.1"/>
    <property type="molecule type" value="Genomic_DNA"/>
</dbReference>
<feature type="region of interest" description="Disordered" evidence="1">
    <location>
        <begin position="49"/>
        <end position="68"/>
    </location>
</feature>
<dbReference type="HOGENOM" id="CLU_900333_0_0_1"/>
<dbReference type="OrthoDB" id="5207704at2759"/>
<feature type="compositionally biased region" description="Basic and acidic residues" evidence="1">
    <location>
        <begin position="49"/>
        <end position="61"/>
    </location>
</feature>
<protein>
    <submittedName>
        <fullName evidence="2">Uncharacterized protein</fullName>
    </submittedName>
</protein>
<name>U7PXH4_SPOS1</name>
<feature type="compositionally biased region" description="Polar residues" evidence="1">
    <location>
        <begin position="221"/>
        <end position="232"/>
    </location>
</feature>
<keyword evidence="3" id="KW-1185">Reference proteome</keyword>
<sequence>MGRSETSGFRGYLVRVQTKQGRVYRHRNLRLVLDKSKSHGLSLQTHRLSDHHEGITSHEAGDLGNSSSTDGLPAVAWRSYASKDGGKKAASGRHIGGHYTMLEETSLDEFVQLAHANPTKLPPGESSGVHVVARDAASLDDDEQVAKLYSLGILYDSPNPNAADPAAPASGLIDAPPPTTGDAASAYQADSLDTIRHAEPLYTVRHVAAKRKGRRVVGHSAATSPLKTSASETAEAGVRPAAQDDDGDDRVTPLYALNGVWEDAEGQTIDGRALFSDLEEFEYVVLADDDLASLAGSWVDLESVPDTDDGK</sequence>
<dbReference type="eggNOG" id="ENOG502RM01">
    <property type="taxonomic scope" value="Eukaryota"/>
</dbReference>
<proteinExistence type="predicted"/>
<evidence type="ECO:0000256" key="1">
    <source>
        <dbReference type="SAM" id="MobiDB-lite"/>
    </source>
</evidence>
<dbReference type="Proteomes" id="UP000018087">
    <property type="component" value="Unassembled WGS sequence"/>
</dbReference>
<reference evidence="3" key="1">
    <citation type="journal article" date="2014" name="Genome Announc.">
        <title>Genome sequence of the pathogenic fungus Sporothrix schenckii (ATCC 58251).</title>
        <authorList>
            <person name="Cuomo C.A."/>
            <person name="Rodriguez-Del Valle N."/>
            <person name="Perez-Sanchez L."/>
            <person name="Abouelleil A."/>
            <person name="Goldberg J."/>
            <person name="Young S."/>
            <person name="Zeng Q."/>
            <person name="Birren B.W."/>
        </authorList>
    </citation>
    <scope>NUCLEOTIDE SEQUENCE [LARGE SCALE GENOMIC DNA]</scope>
    <source>
        <strain evidence="3">ATCC 58251 / de Perez 2211183</strain>
    </source>
</reference>
<feature type="region of interest" description="Disordered" evidence="1">
    <location>
        <begin position="215"/>
        <end position="250"/>
    </location>
</feature>